<feature type="region of interest" description="Disordered" evidence="2">
    <location>
        <begin position="1245"/>
        <end position="1279"/>
    </location>
</feature>
<feature type="compositionally biased region" description="Basic and acidic residues" evidence="2">
    <location>
        <begin position="1912"/>
        <end position="1923"/>
    </location>
</feature>
<feature type="domain" description="GATA-type" evidence="3">
    <location>
        <begin position="2031"/>
        <end position="2065"/>
    </location>
</feature>
<feature type="region of interest" description="Disordered" evidence="2">
    <location>
        <begin position="1696"/>
        <end position="1718"/>
    </location>
</feature>
<proteinExistence type="predicted"/>
<accession>A0A835T6B0</accession>
<feature type="compositionally biased region" description="Polar residues" evidence="2">
    <location>
        <begin position="1145"/>
        <end position="1160"/>
    </location>
</feature>
<feature type="region of interest" description="Disordered" evidence="2">
    <location>
        <begin position="449"/>
        <end position="494"/>
    </location>
</feature>
<dbReference type="InterPro" id="IPR051303">
    <property type="entry name" value="Armcx_regulator"/>
</dbReference>
<feature type="compositionally biased region" description="Low complexity" evidence="2">
    <location>
        <begin position="1696"/>
        <end position="1707"/>
    </location>
</feature>
<feature type="compositionally biased region" description="Low complexity" evidence="2">
    <location>
        <begin position="140"/>
        <end position="158"/>
    </location>
</feature>
<evidence type="ECO:0000256" key="1">
    <source>
        <dbReference type="PROSITE-ProRule" id="PRU00094"/>
    </source>
</evidence>
<feature type="compositionally biased region" description="Pro residues" evidence="2">
    <location>
        <begin position="473"/>
        <end position="484"/>
    </location>
</feature>
<feature type="region of interest" description="Disordered" evidence="2">
    <location>
        <begin position="74"/>
        <end position="166"/>
    </location>
</feature>
<dbReference type="Proteomes" id="UP000650467">
    <property type="component" value="Unassembled WGS sequence"/>
</dbReference>
<name>A0A835T6B0_CHLIN</name>
<dbReference type="InterPro" id="IPR000679">
    <property type="entry name" value="Znf_GATA"/>
</dbReference>
<dbReference type="GO" id="GO:0043565">
    <property type="term" value="F:sequence-specific DNA binding"/>
    <property type="evidence" value="ECO:0007669"/>
    <property type="project" value="InterPro"/>
</dbReference>
<feature type="domain" description="GATA-type" evidence="3">
    <location>
        <begin position="1775"/>
        <end position="1814"/>
    </location>
</feature>
<feature type="compositionally biased region" description="Low complexity" evidence="2">
    <location>
        <begin position="1446"/>
        <end position="1465"/>
    </location>
</feature>
<feature type="region of interest" description="Disordered" evidence="2">
    <location>
        <begin position="1900"/>
        <end position="1972"/>
    </location>
</feature>
<keyword evidence="1" id="KW-0862">Zinc</keyword>
<feature type="compositionally biased region" description="Low complexity" evidence="2">
    <location>
        <begin position="1267"/>
        <end position="1279"/>
    </location>
</feature>
<dbReference type="InterPro" id="IPR036280">
    <property type="entry name" value="Multihaem_cyt_sf"/>
</dbReference>
<dbReference type="SMART" id="SM00401">
    <property type="entry name" value="ZnF_GATA"/>
    <property type="match status" value="2"/>
</dbReference>
<feature type="compositionally biased region" description="Low complexity" evidence="2">
    <location>
        <begin position="1430"/>
        <end position="1439"/>
    </location>
</feature>
<keyword evidence="1" id="KW-0479">Metal-binding</keyword>
<organism evidence="4 5">
    <name type="scientific">Chlamydomonas incerta</name>
    <dbReference type="NCBI Taxonomy" id="51695"/>
    <lineage>
        <taxon>Eukaryota</taxon>
        <taxon>Viridiplantae</taxon>
        <taxon>Chlorophyta</taxon>
        <taxon>core chlorophytes</taxon>
        <taxon>Chlorophyceae</taxon>
        <taxon>CS clade</taxon>
        <taxon>Chlamydomonadales</taxon>
        <taxon>Chlamydomonadaceae</taxon>
        <taxon>Chlamydomonas</taxon>
    </lineage>
</organism>
<gene>
    <name evidence="4" type="ORF">HXX76_008815</name>
</gene>
<evidence type="ECO:0000313" key="5">
    <source>
        <dbReference type="Proteomes" id="UP000650467"/>
    </source>
</evidence>
<feature type="compositionally biased region" description="Low complexity" evidence="2">
    <location>
        <begin position="1961"/>
        <end position="1972"/>
    </location>
</feature>
<keyword evidence="5" id="KW-1185">Reference proteome</keyword>
<feature type="compositionally biased region" description="Pro residues" evidence="2">
    <location>
        <begin position="1499"/>
        <end position="1510"/>
    </location>
</feature>
<comment type="caution">
    <text evidence="4">The sequence shown here is derived from an EMBL/GenBank/DDBJ whole genome shotgun (WGS) entry which is preliminary data.</text>
</comment>
<dbReference type="PANTHER" id="PTHR15712">
    <property type="entry name" value="ARMADILLO REPEAT CONTAINING PROTEIN"/>
    <property type="match status" value="1"/>
</dbReference>
<dbReference type="PROSITE" id="PS50114">
    <property type="entry name" value="GATA_ZN_FINGER_2"/>
    <property type="match status" value="2"/>
</dbReference>
<dbReference type="PANTHER" id="PTHR15712:SF23">
    <property type="entry name" value="ARMADILLO REPEAT CONTAINING 10"/>
    <property type="match status" value="1"/>
</dbReference>
<dbReference type="EMBL" id="JAEHOC010000021">
    <property type="protein sequence ID" value="KAG2432470.1"/>
    <property type="molecule type" value="Genomic_DNA"/>
</dbReference>
<keyword evidence="1" id="KW-0863">Zinc-finger</keyword>
<evidence type="ECO:0000313" key="4">
    <source>
        <dbReference type="EMBL" id="KAG2432470.1"/>
    </source>
</evidence>
<feature type="region of interest" description="Disordered" evidence="2">
    <location>
        <begin position="1135"/>
        <end position="1180"/>
    </location>
</feature>
<sequence length="2073" mass="204255">MAAPWLQFWPVGPAVDPGGGRTFAAAAAAAGGPAAPLASLPQFTSVEEALGVLEAAVAALPPLVLPPAPTHPTPAPFSLLRGATANAGDPPPQPTGSSGPWPATQQHLAFGPAAMPPPPPQHARCAGGLEGPHGGQPRRPAAVASGAPGGSDAAAAGKPGWGAWGSRPVPADSMAPSAGDGATTRCGVCQGSGAPASAAPQHGVAGAAAAAVGQAGGTSRARQQAAAAAAAAATAVIGTFIASSQPAADSASLRRDARAAAEAALSAAAAAAAAASVATGVATGDCSMAGGYLSPPAPPPAAGWAAAEAAGRHDDAAGLIPSGGSTAASAAAAAAAAAADSCGPGGLPWCQLSWAANEGSCVPSTAAAAGAQRRAPTGPASPASLQRPAPAVPAAGLPTAPSSHGQREPPQQQPQQHPQQLQQQPAAAAAAATAAETTAPVAAATAAAGNSAAVAEGHQHAERQHQQQAPHTAPTPPAPPPPPQAAVATMMPPLNGGAHSVSQVECATCAANVGRRAAAPAGFFERGTGAYTCHGCCQRNLRSHGFYGPPGTRSLAEAGGRECAECGVHDAPEWRPHPKQPEHVGVYVCIACYSRLKRGAKRFQAHAHDGGVQPHAQEAVPAAAAADIACSSCAALVPHDKCSKYGFFARGTGAYTCHSCCMSNVFSHCFYGPSGTRSLADAGGRECAECGAQSQLVLKQTAKPARVGAAPAAGSSDGECCYAGGGGSGGDASSSRAMGVRQMRPDQPATGPDGSAGTQRPPPPASSVRCLWAGVAPEVSGASGGPCCSGKGVRQVDMDAEPSPQDHSQDGDGDGDSQHRPQPAGSVHGGGSNQLASRSQTPPTPSPQAQCAGQLQMASAANLAAAAGVRPSYGDTAAWTHPPIAMASPGAAAAGAWISASPDDASLAPAPTTAPLTPVPSALAPEAVTAAAAADIACSSCAALVPHDKYSRRGFFARGTGAYTCHGCCQRNLRSHGFYGPPGTRSLAEAGGRECAECGTTESAPQWLRHASCAGAYSCLACAYTRKRTLAPVRELSAQLQPQQQQQADGARNDPAGSAPRPGPPPTALPAAAVWVPASLLTRATSSGQESERVQASTTALAAAAVTAEMAADGSAGSAWDSAVAAAVAPPASATVGRSSRAAISGTSGVQQLDHPSNTLPPAEAGFLGREGVSGLQPSETQAGAAAVAAAAAGEAGAQAAAEPWVAAEELAEMEAVKLHLLTANARAASVAAAAAVAATADGAEAGSDAGAGAQAQAQMPPPASARPPELAAFGQPAATAPGPATIRCATCAEPYARNSKGPSGFFARGTGAYTCHSCCCKNRVANGFYGPPGTRSLEETGGRECAECGTEGASSWKAHPEQTGAYCCAACWIRLKCRTAKRARCAQEDEAEDGAPAAAGALGAANPSPAHGAAGVLAAAASGAGGSGAAAADPAAAGATGGCGSAAAAPRQPAAASAQAPPADAGDKPAPPNSPPAVADGAEAGSDAGAGAQAQAQMPPPASARPPEPAAFGQPAATAPGPAPDGGPATIRCATCAEPYVRQNNGPSGFFARGTGAYTCGSCCHKNRVANGFYGPPGTRSLEEAGGRECAECGMQDASGWSAHPVQTGVYCCAMCHSRMKRNTAKRACCVQEYEEEDGAPGALGAASLLVAHAAAGVLAAAASGAGGSCAAAADPAAAGATGGCGSAAAAPRQPATASAQAPPADAGDKPAPPSSLPPVRCTTCAAPYVRRPGAPSGFFARGTGAYTCGSCCAGNLKSPCGFYGPPGTRSMEEAGGRECAECGRENAPAWNIHRERTGAYCCATCHSRMKRHAAKSTRQQALQESPDPEPRRSGGVHVEQQHQQSASLAAERTWDGGAASYLHPQRQQRRAGLPCYDAAGAPGATSAATSAAAASISAPSAAGDSGAFTARRDHNRQGRDDVDSEAEMPPPPPPVHALSVSSQPQAVLATPSADGAPSQPQQQQMLPQQQQQQRRVACASCPTTAVLLAGAPSGFFARGTGAYTCRACCIQNKQTHGFYGPPGTRSLEEAGGRECAECGTEETPHWCSHPTRVGAYSCSVCSLALQRRPEV</sequence>
<feature type="region of interest" description="Disordered" evidence="2">
    <location>
        <begin position="1036"/>
        <end position="1070"/>
    </location>
</feature>
<protein>
    <recommendedName>
        <fullName evidence="3">GATA-type domain-containing protein</fullName>
    </recommendedName>
</protein>
<dbReference type="GO" id="GO:0006355">
    <property type="term" value="P:regulation of DNA-templated transcription"/>
    <property type="evidence" value="ECO:0007669"/>
    <property type="project" value="InterPro"/>
</dbReference>
<feature type="region of interest" description="Disordered" evidence="2">
    <location>
        <begin position="1815"/>
        <end position="1852"/>
    </location>
</feature>
<dbReference type="GO" id="GO:0008270">
    <property type="term" value="F:zinc ion binding"/>
    <property type="evidence" value="ECO:0007669"/>
    <property type="project" value="UniProtKB-KW"/>
</dbReference>
<feature type="compositionally biased region" description="Low complexity" evidence="2">
    <location>
        <begin position="1511"/>
        <end position="1521"/>
    </location>
</feature>
<feature type="region of interest" description="Disordered" evidence="2">
    <location>
        <begin position="732"/>
        <end position="853"/>
    </location>
</feature>
<evidence type="ECO:0000259" key="3">
    <source>
        <dbReference type="PROSITE" id="PS50114"/>
    </source>
</evidence>
<reference evidence="4" key="1">
    <citation type="journal article" date="2020" name="bioRxiv">
        <title>Comparative genomics of Chlamydomonas.</title>
        <authorList>
            <person name="Craig R.J."/>
            <person name="Hasan A.R."/>
            <person name="Ness R.W."/>
            <person name="Keightley P.D."/>
        </authorList>
    </citation>
    <scope>NUCLEOTIDE SEQUENCE</scope>
    <source>
        <strain evidence="4">SAG 7.73</strain>
    </source>
</reference>
<dbReference type="SUPFAM" id="SSF48695">
    <property type="entry name" value="Multiheme cytochromes"/>
    <property type="match status" value="1"/>
</dbReference>
<feature type="compositionally biased region" description="Polar residues" evidence="2">
    <location>
        <begin position="95"/>
        <end position="107"/>
    </location>
</feature>
<feature type="compositionally biased region" description="Low complexity" evidence="2">
    <location>
        <begin position="1900"/>
        <end position="1909"/>
    </location>
</feature>
<dbReference type="OrthoDB" id="553085at2759"/>
<feature type="region of interest" description="Disordered" evidence="2">
    <location>
        <begin position="372"/>
        <end position="434"/>
    </location>
</feature>
<feature type="compositionally biased region" description="Low complexity" evidence="2">
    <location>
        <begin position="1478"/>
        <end position="1498"/>
    </location>
</feature>
<feature type="compositionally biased region" description="Low complexity" evidence="2">
    <location>
        <begin position="409"/>
        <end position="434"/>
    </location>
</feature>
<feature type="compositionally biased region" description="Low complexity" evidence="2">
    <location>
        <begin position="1245"/>
        <end position="1259"/>
    </location>
</feature>
<feature type="region of interest" description="Disordered" evidence="2">
    <location>
        <begin position="1425"/>
        <end position="1527"/>
    </location>
</feature>
<evidence type="ECO:0000256" key="2">
    <source>
        <dbReference type="SAM" id="MobiDB-lite"/>
    </source>
</evidence>